<name>A0ABM9A676_9VIBR</name>
<proteinExistence type="predicted"/>
<evidence type="ECO:0000313" key="2">
    <source>
        <dbReference type="EMBL" id="CAH0540434.1"/>
    </source>
</evidence>
<comment type="caution">
    <text evidence="2">The sequence shown here is derived from an EMBL/GenBank/DDBJ whole genome shotgun (WGS) entry which is preliminary data.</text>
</comment>
<sequence length="380" mass="42731">MKRLFITLFIFLISQSVFAQDNWQDIVKKAHGQTVYLNSWGGSQEVNDYIRWAGRQLKQKYDITLVQVKVTDMIETTSRLIAEKAAGKNSGGSVDMVWINGKYFKSLKENHLLYGPFVDTLPNWKYVNKSLPVSEDFSVPTDRYEAPWGVGQLIFMYDSATLKNPPRSFAELLSYAKAHPGRVSYPKPPEFHGSSFLKAALIELTHNNPALHKPVNKADFEKITAPLWQYLNQLHPLMWRGGKQFPSSSSETMQLLDDGQLDLAIAFNPNAVLAGQESGRLADTVKAYAMDEGALTNVHFLAIPWNATSKAGALVTINYLMSPAAQSRKGNTSVWGDPSILQHKYLTGTAKHIKLYKSLEELDPSWQSALEVEWQKRYGS</sequence>
<feature type="signal peptide" evidence="1">
    <location>
        <begin position="1"/>
        <end position="19"/>
    </location>
</feature>
<dbReference type="Proteomes" id="UP000838748">
    <property type="component" value="Unassembled WGS sequence"/>
</dbReference>
<gene>
    <name evidence="2" type="primary">ynjB</name>
    <name evidence="2" type="ORF">VMF7928_02853</name>
</gene>
<dbReference type="InterPro" id="IPR027020">
    <property type="entry name" value="YnjB"/>
</dbReference>
<protein>
    <submittedName>
        <fullName evidence="2">Protein YnjB</fullName>
    </submittedName>
</protein>
<dbReference type="PIRSF" id="PIRSF029172">
    <property type="entry name" value="UCP029172_ABC_sbc_YnjB"/>
    <property type="match status" value="1"/>
</dbReference>
<dbReference type="PANTHER" id="PTHR42779">
    <property type="entry name" value="PROTEIN YNJB"/>
    <property type="match status" value="1"/>
</dbReference>
<dbReference type="NCBIfam" id="NF008633">
    <property type="entry name" value="PRK11622.1"/>
    <property type="match status" value="1"/>
</dbReference>
<keyword evidence="3" id="KW-1185">Reference proteome</keyword>
<dbReference type="Pfam" id="PF13416">
    <property type="entry name" value="SBP_bac_8"/>
    <property type="match status" value="1"/>
</dbReference>
<feature type="chain" id="PRO_5046411396" evidence="1">
    <location>
        <begin position="20"/>
        <end position="380"/>
    </location>
</feature>
<evidence type="ECO:0000313" key="3">
    <source>
        <dbReference type="Proteomes" id="UP000838748"/>
    </source>
</evidence>
<keyword evidence="1" id="KW-0732">Signal</keyword>
<dbReference type="SUPFAM" id="SSF53850">
    <property type="entry name" value="Periplasmic binding protein-like II"/>
    <property type="match status" value="1"/>
</dbReference>
<dbReference type="EMBL" id="CAKLDM010000002">
    <property type="protein sequence ID" value="CAH0540434.1"/>
    <property type="molecule type" value="Genomic_DNA"/>
</dbReference>
<dbReference type="RefSeq" id="WP_237362374.1">
    <property type="nucleotide sequence ID" value="NZ_CAKLDM010000002.1"/>
</dbReference>
<dbReference type="Gene3D" id="3.40.190.10">
    <property type="entry name" value="Periplasmic binding protein-like II"/>
    <property type="match status" value="2"/>
</dbReference>
<reference evidence="2" key="1">
    <citation type="submission" date="2021-11" db="EMBL/GenBank/DDBJ databases">
        <authorList>
            <person name="Rodrigo-Torres L."/>
            <person name="Arahal R. D."/>
            <person name="Lucena T."/>
        </authorList>
    </citation>
    <scope>NUCLEOTIDE SEQUENCE</scope>
    <source>
        <strain evidence="2">CECT 7928</strain>
    </source>
</reference>
<evidence type="ECO:0000256" key="1">
    <source>
        <dbReference type="SAM" id="SignalP"/>
    </source>
</evidence>
<organism evidence="2 3">
    <name type="scientific">Vibrio marisflavi CECT 7928</name>
    <dbReference type="NCBI Taxonomy" id="634439"/>
    <lineage>
        <taxon>Bacteria</taxon>
        <taxon>Pseudomonadati</taxon>
        <taxon>Pseudomonadota</taxon>
        <taxon>Gammaproteobacteria</taxon>
        <taxon>Vibrionales</taxon>
        <taxon>Vibrionaceae</taxon>
        <taxon>Vibrio</taxon>
    </lineage>
</organism>
<accession>A0ABM9A676</accession>
<dbReference type="PANTHER" id="PTHR42779:SF1">
    <property type="entry name" value="PROTEIN YNJB"/>
    <property type="match status" value="1"/>
</dbReference>
<dbReference type="InterPro" id="IPR006059">
    <property type="entry name" value="SBP"/>
</dbReference>